<evidence type="ECO:0000256" key="3">
    <source>
        <dbReference type="ARBA" id="ARBA00022448"/>
    </source>
</evidence>
<dbReference type="FunFam" id="3.40.50.300:FF:000134">
    <property type="entry name" value="Iron-enterobactin ABC transporter ATP-binding protein"/>
    <property type="match status" value="1"/>
</dbReference>
<dbReference type="Gene3D" id="3.40.50.300">
    <property type="entry name" value="P-loop containing nucleotide triphosphate hydrolases"/>
    <property type="match status" value="1"/>
</dbReference>
<feature type="domain" description="ABC transporter" evidence="11">
    <location>
        <begin position="2"/>
        <end position="236"/>
    </location>
</feature>
<dbReference type="RefSeq" id="WP_097145626.1">
    <property type="nucleotide sequence ID" value="NZ_OBEA01000003.1"/>
</dbReference>
<dbReference type="EMBL" id="PGTD01000007">
    <property type="protein sequence ID" value="PJE31850.1"/>
    <property type="molecule type" value="Genomic_DNA"/>
</dbReference>
<organism evidence="13 14">
    <name type="scientific">Pseudooceanicola antarcticus</name>
    <dbReference type="NCBI Taxonomy" id="1247613"/>
    <lineage>
        <taxon>Bacteria</taxon>
        <taxon>Pseudomonadati</taxon>
        <taxon>Pseudomonadota</taxon>
        <taxon>Alphaproteobacteria</taxon>
        <taxon>Rhodobacterales</taxon>
        <taxon>Paracoccaceae</taxon>
        <taxon>Pseudooceanicola</taxon>
    </lineage>
</organism>
<dbReference type="EMBL" id="OBEA01000003">
    <property type="protein sequence ID" value="SNY50567.1"/>
    <property type="molecule type" value="Genomic_DNA"/>
</dbReference>
<dbReference type="InterPro" id="IPR051535">
    <property type="entry name" value="Siderophore_ABC-ATPase"/>
</dbReference>
<dbReference type="PROSITE" id="PS50893">
    <property type="entry name" value="ABC_TRANSPORTER_2"/>
    <property type="match status" value="1"/>
</dbReference>
<dbReference type="PANTHER" id="PTHR42771:SF3">
    <property type="entry name" value="PETROBACTIN IMPORT ATP-BINDING PROTEIN YCLP"/>
    <property type="match status" value="1"/>
</dbReference>
<evidence type="ECO:0000313" key="13">
    <source>
        <dbReference type="EMBL" id="SNY50567.1"/>
    </source>
</evidence>
<keyword evidence="10" id="KW-0472">Membrane</keyword>
<evidence type="ECO:0000256" key="4">
    <source>
        <dbReference type="ARBA" id="ARBA00022475"/>
    </source>
</evidence>
<dbReference type="OrthoDB" id="9805601at2"/>
<dbReference type="SMART" id="SM00382">
    <property type="entry name" value="AAA"/>
    <property type="match status" value="1"/>
</dbReference>
<keyword evidence="9" id="KW-0406">Ion transport</keyword>
<dbReference type="GO" id="GO:0016887">
    <property type="term" value="F:ATP hydrolysis activity"/>
    <property type="evidence" value="ECO:0007669"/>
    <property type="project" value="InterPro"/>
</dbReference>
<dbReference type="InterPro" id="IPR027417">
    <property type="entry name" value="P-loop_NTPase"/>
</dbReference>
<dbReference type="PANTHER" id="PTHR42771">
    <property type="entry name" value="IRON(3+)-HYDROXAMATE IMPORT ATP-BINDING PROTEIN FHUC"/>
    <property type="match status" value="1"/>
</dbReference>
<keyword evidence="6" id="KW-0547">Nucleotide-binding</keyword>
<protein>
    <submittedName>
        <fullName evidence="12">ABC transporter ATP-binding protein</fullName>
    </submittedName>
    <submittedName>
        <fullName evidence="13">Iron complex transport system ATP-binding protein</fullName>
    </submittedName>
</protein>
<evidence type="ECO:0000313" key="15">
    <source>
        <dbReference type="Proteomes" id="UP000231702"/>
    </source>
</evidence>
<comment type="similarity">
    <text evidence="2">Belongs to the ABC transporter superfamily.</text>
</comment>
<dbReference type="SUPFAM" id="SSF52540">
    <property type="entry name" value="P-loop containing nucleoside triphosphate hydrolases"/>
    <property type="match status" value="1"/>
</dbReference>
<reference evidence="12 15" key="2">
    <citation type="journal article" date="2018" name="Int. J. Syst. Evol. Microbiol.">
        <title>Pseudooceanicola lipolyticus sp. nov., a marine alphaproteobacterium, reclassification of Oceanicola flagellatus as Pseudooceanicola flagellatus comb. nov. and emended description of the genus Pseudooceanicola.</title>
        <authorList>
            <person name="Huang M.-M."/>
            <person name="Guo L.-L."/>
            <person name="Wu Y.-H."/>
            <person name="Lai Q.-L."/>
            <person name="Shao Z.-Z."/>
            <person name="Wang C.-S."/>
            <person name="Wu M."/>
            <person name="Xu X.-W."/>
        </authorList>
    </citation>
    <scope>NUCLEOTIDE SEQUENCE [LARGE SCALE GENOMIC DNA]</scope>
    <source>
        <strain evidence="12 15">Ar-45</strain>
    </source>
</reference>
<evidence type="ECO:0000256" key="10">
    <source>
        <dbReference type="ARBA" id="ARBA00023136"/>
    </source>
</evidence>
<dbReference type="GO" id="GO:0005524">
    <property type="term" value="F:ATP binding"/>
    <property type="evidence" value="ECO:0007669"/>
    <property type="project" value="UniProtKB-KW"/>
</dbReference>
<keyword evidence="5" id="KW-0410">Iron transport</keyword>
<evidence type="ECO:0000313" key="12">
    <source>
        <dbReference type="EMBL" id="PJE31850.1"/>
    </source>
</evidence>
<dbReference type="AlphaFoldDB" id="A0A285IS84"/>
<dbReference type="InterPro" id="IPR003439">
    <property type="entry name" value="ABC_transporter-like_ATP-bd"/>
</dbReference>
<dbReference type="InterPro" id="IPR003593">
    <property type="entry name" value="AAA+_ATPase"/>
</dbReference>
<comment type="subcellular location">
    <subcellularLocation>
        <location evidence="1">Cell membrane</location>
        <topology evidence="1">Peripheral membrane protein</topology>
    </subcellularLocation>
</comment>
<evidence type="ECO:0000256" key="6">
    <source>
        <dbReference type="ARBA" id="ARBA00022741"/>
    </source>
</evidence>
<evidence type="ECO:0000256" key="8">
    <source>
        <dbReference type="ARBA" id="ARBA00023004"/>
    </source>
</evidence>
<evidence type="ECO:0000256" key="1">
    <source>
        <dbReference type="ARBA" id="ARBA00004202"/>
    </source>
</evidence>
<dbReference type="InterPro" id="IPR017871">
    <property type="entry name" value="ABC_transporter-like_CS"/>
</dbReference>
<evidence type="ECO:0000256" key="7">
    <source>
        <dbReference type="ARBA" id="ARBA00022840"/>
    </source>
</evidence>
<accession>A0A285IS84</accession>
<dbReference type="CDD" id="cd03214">
    <property type="entry name" value="ABC_Iron-Siderophores_B12_Hemin"/>
    <property type="match status" value="1"/>
</dbReference>
<gene>
    <name evidence="12" type="ORF">CVM39_01735</name>
    <name evidence="13" type="ORF">SAMN06297129_1881</name>
</gene>
<reference evidence="13 14" key="1">
    <citation type="submission" date="2017-09" db="EMBL/GenBank/DDBJ databases">
        <authorList>
            <person name="Ehlers B."/>
            <person name="Leendertz F.H."/>
        </authorList>
    </citation>
    <scope>NUCLEOTIDE SEQUENCE [LARGE SCALE GENOMIC DNA]</scope>
    <source>
        <strain evidence="13 14">CGMCC 1.12662</strain>
    </source>
</reference>
<dbReference type="GO" id="GO:0005886">
    <property type="term" value="C:plasma membrane"/>
    <property type="evidence" value="ECO:0007669"/>
    <property type="project" value="UniProtKB-SubCell"/>
</dbReference>
<evidence type="ECO:0000259" key="11">
    <source>
        <dbReference type="PROSITE" id="PS50893"/>
    </source>
</evidence>
<dbReference type="Proteomes" id="UP000231702">
    <property type="component" value="Unassembled WGS sequence"/>
</dbReference>
<evidence type="ECO:0000256" key="9">
    <source>
        <dbReference type="ARBA" id="ARBA00023065"/>
    </source>
</evidence>
<keyword evidence="15" id="KW-1185">Reference proteome</keyword>
<dbReference type="Proteomes" id="UP000231655">
    <property type="component" value="Unassembled WGS sequence"/>
</dbReference>
<dbReference type="GO" id="GO:0006826">
    <property type="term" value="P:iron ion transport"/>
    <property type="evidence" value="ECO:0007669"/>
    <property type="project" value="UniProtKB-KW"/>
</dbReference>
<evidence type="ECO:0000256" key="5">
    <source>
        <dbReference type="ARBA" id="ARBA00022496"/>
    </source>
</evidence>
<evidence type="ECO:0000256" key="2">
    <source>
        <dbReference type="ARBA" id="ARBA00005417"/>
    </source>
</evidence>
<proteinExistence type="inferred from homology"/>
<keyword evidence="7 13" id="KW-0067">ATP-binding</keyword>
<evidence type="ECO:0000313" key="14">
    <source>
        <dbReference type="Proteomes" id="UP000231655"/>
    </source>
</evidence>
<keyword evidence="8" id="KW-0408">Iron</keyword>
<name>A0A285IS84_9RHOB</name>
<dbReference type="Pfam" id="PF00005">
    <property type="entry name" value="ABC_tran"/>
    <property type="match status" value="1"/>
</dbReference>
<sequence length="250" mass="27180">MIRVDQVSHQIGGAPILHDISLEIPKGGITALIGPNGAGKSTLLSLMARLQVLRQGEIHIDDMQIGKVSDRVLARHLAIMAQSTHVSARLRVEELVAFGRYPWHRGRPGPEDHALVEAAIARFGLGPMRARFLDEISGGQRQRAFVAMAFAQDTDYLLLDEPLNNLDIAGARSLMRLLRQMADEDGKTVVIVLHDINYAARFADRIVALHEGRVAAQGPAAEVVTDALLRDVFGTDAEVSVIDGQPVVLV</sequence>
<dbReference type="PROSITE" id="PS00211">
    <property type="entry name" value="ABC_TRANSPORTER_1"/>
    <property type="match status" value="1"/>
</dbReference>
<keyword evidence="3" id="KW-0813">Transport</keyword>
<keyword evidence="4" id="KW-1003">Cell membrane</keyword>